<evidence type="ECO:0000256" key="1">
    <source>
        <dbReference type="SAM" id="MobiDB-lite"/>
    </source>
</evidence>
<reference evidence="2" key="1">
    <citation type="submission" date="2011-11" db="EMBL/GenBank/DDBJ databases">
        <authorList>
            <person name="Carlson J."/>
            <person name="Booth B."/>
            <person name="Frise E."/>
            <person name="Park S."/>
            <person name="Wan K."/>
            <person name="Yu C."/>
            <person name="Celniker S."/>
        </authorList>
    </citation>
    <scope>NUCLEOTIDE SEQUENCE</scope>
</reference>
<gene>
    <name evidence="2" type="primary">CG14669-RA</name>
</gene>
<accession>G7H857</accession>
<feature type="compositionally biased region" description="Low complexity" evidence="1">
    <location>
        <begin position="8"/>
        <end position="21"/>
    </location>
</feature>
<protein>
    <submittedName>
        <fullName evidence="2">FI16301p1</fullName>
    </submittedName>
</protein>
<organism evidence="2">
    <name type="scientific">Drosophila melanogaster</name>
    <name type="common">Fruit fly</name>
    <dbReference type="NCBI Taxonomy" id="7227"/>
    <lineage>
        <taxon>Eukaryota</taxon>
        <taxon>Metazoa</taxon>
        <taxon>Ecdysozoa</taxon>
        <taxon>Arthropoda</taxon>
        <taxon>Hexapoda</taxon>
        <taxon>Insecta</taxon>
        <taxon>Pterygota</taxon>
        <taxon>Neoptera</taxon>
        <taxon>Endopterygota</taxon>
        <taxon>Diptera</taxon>
        <taxon>Brachycera</taxon>
        <taxon>Muscomorpha</taxon>
        <taxon>Ephydroidea</taxon>
        <taxon>Drosophilidae</taxon>
        <taxon>Drosophila</taxon>
        <taxon>Sophophora</taxon>
    </lineage>
</organism>
<dbReference type="AlphaFoldDB" id="G7H857"/>
<evidence type="ECO:0000313" key="2">
    <source>
        <dbReference type="EMBL" id="AET62586.1"/>
    </source>
</evidence>
<proteinExistence type="evidence at transcript level"/>
<name>G7H857_DROME</name>
<feature type="region of interest" description="Disordered" evidence="1">
    <location>
        <begin position="1"/>
        <end position="54"/>
    </location>
</feature>
<sequence length="121" mass="13797">MSVIVRGQQQAISKQEQQQPQEPKDQNPKPQPQPPQPRSQSKWSSTYRTSASRHSASLWRVVRSRHGCRAPLKPRFWGLLGSAKQAYYSNFSTMTFPGLIRRQLIARSTKTVWSATPAYVS</sequence>
<dbReference type="EMBL" id="BT132781">
    <property type="protein sequence ID" value="AET62586.1"/>
    <property type="molecule type" value="mRNA"/>
</dbReference>